<dbReference type="KEGG" id="dee:HQN60_09590"/>
<evidence type="ECO:0000313" key="1">
    <source>
        <dbReference type="EMBL" id="QKJ66928.1"/>
    </source>
</evidence>
<sequence length="261" mass="30061">MTSWPLDFFSSTPAFAPVLPYLKRFSQAPLHADWLTVSERIQTQGGANIQFVDPDSITEYYELEIYQKGRVATRLNWHDTFNATIWQAYPKSKVALNALHFKAMQADPDSKIRGPVRDAATLFDECGLILPYSRPALLELMVAHQWQALFVDEAKAWGQEISAFVFGHATLENLLQPFIGLTGKCWPIQVDTDFFALDLILQRQELDRRIAEQIEQHALQTPRQLPPLPYLGIPQWWPEQDADFYANTRYFRHARQKSAPK</sequence>
<gene>
    <name evidence="1" type="ORF">HQN60_09590</name>
</gene>
<accession>A0A6M8SS74</accession>
<dbReference type="Pfam" id="PF11227">
    <property type="entry name" value="DUF3025"/>
    <property type="match status" value="1"/>
</dbReference>
<evidence type="ECO:0000313" key="2">
    <source>
        <dbReference type="Proteomes" id="UP000504844"/>
    </source>
</evidence>
<dbReference type="RefSeq" id="WP_173533431.1">
    <property type="nucleotide sequence ID" value="NZ_CP054143.1"/>
</dbReference>
<keyword evidence="2" id="KW-1185">Reference proteome</keyword>
<proteinExistence type="predicted"/>
<dbReference type="Proteomes" id="UP000504844">
    <property type="component" value="Chromosome"/>
</dbReference>
<dbReference type="EMBL" id="CP054143">
    <property type="protein sequence ID" value="QKJ66928.1"/>
    <property type="molecule type" value="Genomic_DNA"/>
</dbReference>
<reference evidence="1 2" key="1">
    <citation type="submission" date="2020-05" db="EMBL/GenBank/DDBJ databases">
        <title>Complete genome sequence of Deefgea sp. D17.</title>
        <authorList>
            <person name="Bae J.-W."/>
            <person name="Han J.E."/>
        </authorList>
    </citation>
    <scope>NUCLEOTIDE SEQUENCE [LARGE SCALE GENOMIC DNA]</scope>
    <source>
        <strain evidence="1 2">D17</strain>
    </source>
</reference>
<protein>
    <submittedName>
        <fullName evidence="1">DUF3025 domain-containing protein</fullName>
    </submittedName>
</protein>
<name>A0A6M8SS74_9NEIS</name>
<organism evidence="1 2">
    <name type="scientific">Deefgea piscis</name>
    <dbReference type="NCBI Taxonomy" id="2739061"/>
    <lineage>
        <taxon>Bacteria</taxon>
        <taxon>Pseudomonadati</taxon>
        <taxon>Pseudomonadota</taxon>
        <taxon>Betaproteobacteria</taxon>
        <taxon>Neisseriales</taxon>
        <taxon>Chitinibacteraceae</taxon>
        <taxon>Deefgea</taxon>
    </lineage>
</organism>
<dbReference type="InterPro" id="IPR021390">
    <property type="entry name" value="DUF3025"/>
</dbReference>
<dbReference type="AlphaFoldDB" id="A0A6M8SS74"/>